<protein>
    <recommendedName>
        <fullName evidence="5">Transcription factor domain-containing protein</fullName>
    </recommendedName>
</protein>
<gene>
    <name evidence="3" type="ORF">PV10_03399</name>
</gene>
<proteinExistence type="predicted"/>
<name>A0A0D1X1X9_EXOME</name>
<evidence type="ECO:0000313" key="3">
    <source>
        <dbReference type="EMBL" id="KIV95785.1"/>
    </source>
</evidence>
<dbReference type="HOGENOM" id="CLU_527875_0_0_1"/>
<accession>A0A0D1X1X9</accession>
<evidence type="ECO:0000313" key="4">
    <source>
        <dbReference type="Proteomes" id="UP000054302"/>
    </source>
</evidence>
<dbReference type="VEuPathDB" id="FungiDB:PV10_03399"/>
<dbReference type="OrthoDB" id="4115141at2759"/>
<dbReference type="GO" id="GO:0045944">
    <property type="term" value="P:positive regulation of transcription by RNA polymerase II"/>
    <property type="evidence" value="ECO:0007669"/>
    <property type="project" value="TreeGrafter"/>
</dbReference>
<dbReference type="Proteomes" id="UP000054302">
    <property type="component" value="Unassembled WGS sequence"/>
</dbReference>
<dbReference type="PANTHER" id="PTHR37534:SF48">
    <property type="entry name" value="FINGER DOMAIN PROTEIN, PUTATIVE-RELATED"/>
    <property type="match status" value="1"/>
</dbReference>
<keyword evidence="2" id="KW-0539">Nucleus</keyword>
<dbReference type="GO" id="GO:0003700">
    <property type="term" value="F:DNA-binding transcription factor activity"/>
    <property type="evidence" value="ECO:0007669"/>
    <property type="project" value="TreeGrafter"/>
</dbReference>
<comment type="subcellular location">
    <subcellularLocation>
        <location evidence="1">Nucleus</location>
    </subcellularLocation>
</comment>
<dbReference type="InterPro" id="IPR021858">
    <property type="entry name" value="Fun_TF"/>
</dbReference>
<keyword evidence="4" id="KW-1185">Reference proteome</keyword>
<evidence type="ECO:0008006" key="5">
    <source>
        <dbReference type="Google" id="ProtNLM"/>
    </source>
</evidence>
<evidence type="ECO:0000256" key="2">
    <source>
        <dbReference type="ARBA" id="ARBA00023242"/>
    </source>
</evidence>
<dbReference type="Pfam" id="PF11951">
    <property type="entry name" value="Fungal_trans_2"/>
    <property type="match status" value="1"/>
</dbReference>
<sequence length="516" mass="57316">MRSEKRSHSVGLSLNRVSTDLVDYSGKAGIPRFDLTTELCAVFQAVGYFNTCIYRDLSTINDFGPQPSLYLLPLSHLHTVAQCPHYLTSIFVCTTLTHRINRIRNLSPCHALLQEFYRYRSIALRALNEDISANRQRSGDLIIAGIINLLLSDAQIGTFSDWRMHQEGVQRIIALRGGIRALAGQKQLGPLLNCFLSISVLGNTTCPASDLTNTEQHLEELEFILKEHGSGLSPFQICPPHLFAEMVKINNLRTQVFQSEVSTELSEEASSILEQIGSFSPERWAEQKPRGHEDWELIGRIYQNAVSIYCISSCQSLSILPLSERLKDKLTCHGQLLHTLLSQAVSVAKTQRLVTWPLVVLGVQAVYGGVAQRDFVAKQLQEMSRYVGTTVPLVAKGFLEKFWASDETRWDACFDRPYAFATQIAVDNLPSGLSSSDAASAVTEARAREFLASMRTKDVESSASMTLGSSDEVALIQKVELEERELQSAPSSCVIHVTVQMTNISPLLLPWRGLTA</sequence>
<organism evidence="3 4">
    <name type="scientific">Exophiala mesophila</name>
    <name type="common">Black yeast-like fungus</name>
    <dbReference type="NCBI Taxonomy" id="212818"/>
    <lineage>
        <taxon>Eukaryota</taxon>
        <taxon>Fungi</taxon>
        <taxon>Dikarya</taxon>
        <taxon>Ascomycota</taxon>
        <taxon>Pezizomycotina</taxon>
        <taxon>Eurotiomycetes</taxon>
        <taxon>Chaetothyriomycetidae</taxon>
        <taxon>Chaetothyriales</taxon>
        <taxon>Herpotrichiellaceae</taxon>
        <taxon>Exophiala</taxon>
    </lineage>
</organism>
<dbReference type="GeneID" id="27321244"/>
<dbReference type="RefSeq" id="XP_016227359.1">
    <property type="nucleotide sequence ID" value="XM_016367841.1"/>
</dbReference>
<reference evidence="3 4" key="1">
    <citation type="submission" date="2015-01" db="EMBL/GenBank/DDBJ databases">
        <title>The Genome Sequence of Exophiala mesophila CBS40295.</title>
        <authorList>
            <consortium name="The Broad Institute Genomics Platform"/>
            <person name="Cuomo C."/>
            <person name="de Hoog S."/>
            <person name="Gorbushina A."/>
            <person name="Stielow B."/>
            <person name="Teixiera M."/>
            <person name="Abouelleil A."/>
            <person name="Chapman S.B."/>
            <person name="Priest M."/>
            <person name="Young S.K."/>
            <person name="Wortman J."/>
            <person name="Nusbaum C."/>
            <person name="Birren B."/>
        </authorList>
    </citation>
    <scope>NUCLEOTIDE SEQUENCE [LARGE SCALE GENOMIC DNA]</scope>
    <source>
        <strain evidence="3 4">CBS 40295</strain>
    </source>
</reference>
<dbReference type="GO" id="GO:0000976">
    <property type="term" value="F:transcription cis-regulatory region binding"/>
    <property type="evidence" value="ECO:0007669"/>
    <property type="project" value="TreeGrafter"/>
</dbReference>
<evidence type="ECO:0000256" key="1">
    <source>
        <dbReference type="ARBA" id="ARBA00004123"/>
    </source>
</evidence>
<dbReference type="EMBL" id="KN847521">
    <property type="protein sequence ID" value="KIV95785.1"/>
    <property type="molecule type" value="Genomic_DNA"/>
</dbReference>
<dbReference type="GO" id="GO:0005634">
    <property type="term" value="C:nucleus"/>
    <property type="evidence" value="ECO:0007669"/>
    <property type="project" value="UniProtKB-SubCell"/>
</dbReference>
<dbReference type="AlphaFoldDB" id="A0A0D1X1X9"/>
<dbReference type="PANTHER" id="PTHR37534">
    <property type="entry name" value="TRANSCRIPTIONAL ACTIVATOR PROTEIN UGA3"/>
    <property type="match status" value="1"/>
</dbReference>